<accession>A0A212JMT3</accession>
<dbReference type="PANTHER" id="PTHR42928:SF5">
    <property type="entry name" value="BLR1237 PROTEIN"/>
    <property type="match status" value="1"/>
</dbReference>
<dbReference type="Pfam" id="PF03401">
    <property type="entry name" value="TctC"/>
    <property type="match status" value="1"/>
</dbReference>
<organism evidence="4">
    <name type="scientific">uncultured delta proteobacterium</name>
    <dbReference type="NCBI Taxonomy" id="34034"/>
    <lineage>
        <taxon>Bacteria</taxon>
        <taxon>Deltaproteobacteria</taxon>
        <taxon>environmental samples</taxon>
    </lineage>
</organism>
<gene>
    <name evidence="4" type="ORF">KL86DPRO_11816</name>
</gene>
<feature type="region of interest" description="Disordered" evidence="2">
    <location>
        <begin position="211"/>
        <end position="234"/>
    </location>
</feature>
<dbReference type="InterPro" id="IPR005064">
    <property type="entry name" value="BUG"/>
</dbReference>
<evidence type="ECO:0000256" key="2">
    <source>
        <dbReference type="SAM" id="MobiDB-lite"/>
    </source>
</evidence>
<dbReference type="EMBL" id="FLUQ01000001">
    <property type="protein sequence ID" value="SBW00625.1"/>
    <property type="molecule type" value="Genomic_DNA"/>
</dbReference>
<protein>
    <recommendedName>
        <fullName evidence="5">Tripartite tricarboxylate transporter family receptor</fullName>
    </recommendedName>
</protein>
<keyword evidence="3" id="KW-0732">Signal</keyword>
<evidence type="ECO:0000256" key="1">
    <source>
        <dbReference type="ARBA" id="ARBA00006987"/>
    </source>
</evidence>
<dbReference type="PANTHER" id="PTHR42928">
    <property type="entry name" value="TRICARBOXYLATE-BINDING PROTEIN"/>
    <property type="match status" value="1"/>
</dbReference>
<dbReference type="InterPro" id="IPR042100">
    <property type="entry name" value="Bug_dom1"/>
</dbReference>
<feature type="signal peptide" evidence="3">
    <location>
        <begin position="1"/>
        <end position="24"/>
    </location>
</feature>
<proteinExistence type="inferred from homology"/>
<dbReference type="AlphaFoldDB" id="A0A212JMT3"/>
<comment type="similarity">
    <text evidence="1">Belongs to the UPF0065 (bug) family.</text>
</comment>
<evidence type="ECO:0008006" key="5">
    <source>
        <dbReference type="Google" id="ProtNLM"/>
    </source>
</evidence>
<reference evidence="4" key="1">
    <citation type="submission" date="2016-04" db="EMBL/GenBank/DDBJ databases">
        <authorList>
            <person name="Evans L.H."/>
            <person name="Alamgir A."/>
            <person name="Owens N."/>
            <person name="Weber N.D."/>
            <person name="Virtaneva K."/>
            <person name="Barbian K."/>
            <person name="Babar A."/>
            <person name="Rosenke K."/>
        </authorList>
    </citation>
    <scope>NUCLEOTIDE SEQUENCE</scope>
    <source>
        <strain evidence="4">86</strain>
    </source>
</reference>
<name>A0A212JMT3_9DELT</name>
<dbReference type="Gene3D" id="3.40.190.150">
    <property type="entry name" value="Bordetella uptake gene, domain 1"/>
    <property type="match status" value="1"/>
</dbReference>
<evidence type="ECO:0000313" key="4">
    <source>
        <dbReference type="EMBL" id="SBW00625.1"/>
    </source>
</evidence>
<feature type="chain" id="PRO_5012871811" description="Tripartite tricarboxylate transporter family receptor" evidence="3">
    <location>
        <begin position="25"/>
        <end position="275"/>
    </location>
</feature>
<sequence>MKRVVMTLAVLSLFTALFAGSAFAAAKPKDFPTRPITFVVPFPPGGSSGLMGNKIAEIAPDYLGQPLNLVFRAGVGGLTATAEFMHAKKDGYSVLLTANALFTVQPFMRDVKYSLNDYRILCGLNQEPQCVVVKYDAPYNRDSGHSRFRRDLAGRLPSGAAGQGQPCPGYGAESLLHRRPYQHADAPFGCSPTGQFRARVLPGRVLRSGAVRPDHDLQHQQRQPGQGPALRHAGPACFVHRHGPHQRHGPADLRRYGSFAGYQHYSCHGRAFRHY</sequence>
<evidence type="ECO:0000256" key="3">
    <source>
        <dbReference type="SAM" id="SignalP"/>
    </source>
</evidence>